<keyword evidence="1" id="KW-0812">Transmembrane</keyword>
<dbReference type="EMBL" id="PZJX01000047">
    <property type="protein sequence ID" value="PTE07517.1"/>
    <property type="molecule type" value="Genomic_DNA"/>
</dbReference>
<keyword evidence="1" id="KW-0472">Membrane</keyword>
<protein>
    <submittedName>
        <fullName evidence="2">DUF4239 domain-containing protein</fullName>
    </submittedName>
</protein>
<feature type="transmembrane region" description="Helical" evidence="1">
    <location>
        <begin position="179"/>
        <end position="200"/>
    </location>
</feature>
<dbReference type="Proteomes" id="UP000240259">
    <property type="component" value="Unassembled WGS sequence"/>
</dbReference>
<feature type="transmembrane region" description="Helical" evidence="1">
    <location>
        <begin position="206"/>
        <end position="227"/>
    </location>
</feature>
<sequence length="254" mass="27473">MTAILLGGVVFLCLSGTASIGMLLRAYLPDHHLSADSKDVIKLATAVVGTLSALALGLLIASANANHNSAETELRTSVARLVLLDRVMAHYGPETEKARGLLRRLVEVRLRDVWGDPNDADQSRSSAADEAGIEPVQDELRDLHPLTDAQRSLQSRAIQIGGQIAEGHWLLIETRGEGLPWPFLAILVFWLGLLFFTFGLLAPVNTTVICTLLVCALSVAGAVFLIVDMSHPYLGFIHVSDSPLRDALQRIGRQ</sequence>
<dbReference type="RefSeq" id="WP_107651861.1">
    <property type="nucleotide sequence ID" value="NZ_PZJX01000047.1"/>
</dbReference>
<name>A0A2T4IPE3_9HYPH</name>
<keyword evidence="3" id="KW-1185">Reference proteome</keyword>
<comment type="caution">
    <text evidence="2">The sequence shown here is derived from an EMBL/GenBank/DDBJ whole genome shotgun (WGS) entry which is preliminary data.</text>
</comment>
<evidence type="ECO:0000256" key="1">
    <source>
        <dbReference type="SAM" id="Phobius"/>
    </source>
</evidence>
<keyword evidence="1" id="KW-1133">Transmembrane helix</keyword>
<dbReference type="InterPro" id="IPR025333">
    <property type="entry name" value="DUF4239"/>
</dbReference>
<accession>A0A2T4IPE3</accession>
<evidence type="ECO:0000313" key="3">
    <source>
        <dbReference type="Proteomes" id="UP000240259"/>
    </source>
</evidence>
<dbReference type="AlphaFoldDB" id="A0A2T4IPE3"/>
<evidence type="ECO:0000313" key="2">
    <source>
        <dbReference type="EMBL" id="PTE07517.1"/>
    </source>
</evidence>
<gene>
    <name evidence="2" type="ORF">C9427_25655</name>
</gene>
<proteinExistence type="predicted"/>
<organism evidence="2 3">
    <name type="scientific">Mesorhizobium helmanticense</name>
    <dbReference type="NCBI Taxonomy" id="1776423"/>
    <lineage>
        <taxon>Bacteria</taxon>
        <taxon>Pseudomonadati</taxon>
        <taxon>Pseudomonadota</taxon>
        <taxon>Alphaproteobacteria</taxon>
        <taxon>Hyphomicrobiales</taxon>
        <taxon>Phyllobacteriaceae</taxon>
        <taxon>Mesorhizobium</taxon>
    </lineage>
</organism>
<reference evidence="2 3" key="1">
    <citation type="submission" date="2018-03" db="EMBL/GenBank/DDBJ databases">
        <title>Genome sequence of the symbiotic type strain Mesorhizobium helmanticense CSLC115NT isolated from Lotus corniculatus nodules.</title>
        <authorList>
            <person name="Sannazzaro A.I."/>
            <person name="Torres Tejerizo G.A."/>
            <person name="Dip D."/>
            <person name="Caballero M."/>
            <person name="Pistorio M."/>
            <person name="Estrella M.J."/>
        </authorList>
    </citation>
    <scope>NUCLEOTIDE SEQUENCE [LARGE SCALE GENOMIC DNA]</scope>
    <source>
        <strain evidence="2 3">CSLC115N</strain>
    </source>
</reference>
<dbReference type="Pfam" id="PF14023">
    <property type="entry name" value="Bestrophin-like"/>
    <property type="match status" value="1"/>
</dbReference>
<feature type="transmembrane region" description="Helical" evidence="1">
    <location>
        <begin position="43"/>
        <end position="65"/>
    </location>
</feature>
<dbReference type="OrthoDB" id="4760162at2"/>